<dbReference type="EMBL" id="PRDL01000001">
    <property type="protein sequence ID" value="MBE8719011.1"/>
    <property type="molecule type" value="Genomic_DNA"/>
</dbReference>
<dbReference type="Gene3D" id="1.10.8.60">
    <property type="match status" value="1"/>
</dbReference>
<protein>
    <recommendedName>
        <fullName evidence="3">Sigma-54 factor interaction domain-containing protein</fullName>
    </recommendedName>
</protein>
<sequence>MRITSMISAFASQASSSSATFLPPHVRPVAKAIHTPDRSLTARWVPINRSFIALTKIILRSAQEKFGLANLAITLRCVTQQGYKHLILVNDDQDVQITAAGCIEEIIISTDMPMSPACERLDARNAITLPVDLNQQRLGYLVATLSPASENGVEAGELAQQLAAVTEEFIGVIKRYQTRYRAIYVYGDQCYWIGNSQALRQLDQQITRLAGYSKPVLVNGNKGSGKIIAARALHCERHSDMVPFIESNCAEWQAGAATSILQSLYYYANKGTLFLRNIDKLPESEYPALQAFINHAVNQALANLRRPPVDLIMSTSGRDTSLTIPHQQWLSEISTPLDLPDLNDRTADIRDLINFFARVQSRQQEVQLSENIWQLLEKTTWQQNVYDLRRLIEQAASTTGGKLINDPVIEQCLAQHHHI</sequence>
<evidence type="ECO:0000313" key="5">
    <source>
        <dbReference type="Proteomes" id="UP000652567"/>
    </source>
</evidence>
<dbReference type="Proteomes" id="UP000652567">
    <property type="component" value="Unassembled WGS sequence"/>
</dbReference>
<dbReference type="InterPro" id="IPR058031">
    <property type="entry name" value="AAA_lid_NorR"/>
</dbReference>
<dbReference type="GO" id="GO:0005524">
    <property type="term" value="F:ATP binding"/>
    <property type="evidence" value="ECO:0007669"/>
    <property type="project" value="UniProtKB-KW"/>
</dbReference>
<feature type="domain" description="Sigma-54 factor interaction" evidence="3">
    <location>
        <begin position="192"/>
        <end position="397"/>
    </location>
</feature>
<keyword evidence="5" id="KW-1185">Reference proteome</keyword>
<dbReference type="Gene3D" id="3.40.50.300">
    <property type="entry name" value="P-loop containing nucleotide triphosphate hydrolases"/>
    <property type="match status" value="1"/>
</dbReference>
<dbReference type="Pfam" id="PF14532">
    <property type="entry name" value="Sigma54_activ_2"/>
    <property type="match status" value="1"/>
</dbReference>
<evidence type="ECO:0000313" key="4">
    <source>
        <dbReference type="EMBL" id="MBE8719011.1"/>
    </source>
</evidence>
<dbReference type="AlphaFoldDB" id="A0A928V566"/>
<dbReference type="Pfam" id="PF25601">
    <property type="entry name" value="AAA_lid_14"/>
    <property type="match status" value="1"/>
</dbReference>
<dbReference type="InterPro" id="IPR027417">
    <property type="entry name" value="P-loop_NTPase"/>
</dbReference>
<keyword evidence="2" id="KW-0067">ATP-binding</keyword>
<accession>A0A928V566</accession>
<evidence type="ECO:0000256" key="1">
    <source>
        <dbReference type="ARBA" id="ARBA00022741"/>
    </source>
</evidence>
<gene>
    <name evidence="4" type="ORF">C4F51_17685</name>
</gene>
<name>A0A928V566_9GAMM</name>
<comment type="caution">
    <text evidence="4">The sequence shown here is derived from an EMBL/GenBank/DDBJ whole genome shotgun (WGS) entry which is preliminary data.</text>
</comment>
<dbReference type="GO" id="GO:0006355">
    <property type="term" value="P:regulation of DNA-templated transcription"/>
    <property type="evidence" value="ECO:0007669"/>
    <property type="project" value="InterPro"/>
</dbReference>
<reference evidence="4" key="1">
    <citation type="submission" date="2018-07" db="EMBL/GenBank/DDBJ databases">
        <title>Genome assembly of strain Ka43.</title>
        <authorList>
            <person name="Kukolya J."/>
            <person name="Nagy I."/>
            <person name="Horvath B."/>
            <person name="Toth A."/>
        </authorList>
    </citation>
    <scope>NUCLEOTIDE SEQUENCE</scope>
    <source>
        <strain evidence="4">KB43</strain>
    </source>
</reference>
<keyword evidence="1" id="KW-0547">Nucleotide-binding</keyword>
<evidence type="ECO:0000256" key="2">
    <source>
        <dbReference type="ARBA" id="ARBA00022840"/>
    </source>
</evidence>
<dbReference type="SUPFAM" id="SSF52540">
    <property type="entry name" value="P-loop containing nucleoside triphosphate hydrolases"/>
    <property type="match status" value="1"/>
</dbReference>
<dbReference type="PROSITE" id="PS50045">
    <property type="entry name" value="SIGMA54_INTERACT_4"/>
    <property type="match status" value="1"/>
</dbReference>
<proteinExistence type="predicted"/>
<dbReference type="PANTHER" id="PTHR32071">
    <property type="entry name" value="TRANSCRIPTIONAL REGULATORY PROTEIN"/>
    <property type="match status" value="1"/>
</dbReference>
<organism evidence="4 5">
    <name type="scientific">Cellvibrio polysaccharolyticus</name>
    <dbReference type="NCBI Taxonomy" id="2082724"/>
    <lineage>
        <taxon>Bacteria</taxon>
        <taxon>Pseudomonadati</taxon>
        <taxon>Pseudomonadota</taxon>
        <taxon>Gammaproteobacteria</taxon>
        <taxon>Cellvibrionales</taxon>
        <taxon>Cellvibrionaceae</taxon>
        <taxon>Cellvibrio</taxon>
    </lineage>
</organism>
<dbReference type="InterPro" id="IPR002078">
    <property type="entry name" value="Sigma_54_int"/>
</dbReference>
<evidence type="ECO:0000259" key="3">
    <source>
        <dbReference type="PROSITE" id="PS50045"/>
    </source>
</evidence>